<evidence type="ECO:0000256" key="1">
    <source>
        <dbReference type="SAM" id="MobiDB-lite"/>
    </source>
</evidence>
<reference evidence="4" key="1">
    <citation type="journal article" date="2019" name="Int. J. Syst. Evol. Microbiol.">
        <title>The Global Catalogue of Microorganisms (GCM) 10K type strain sequencing project: providing services to taxonomists for standard genome sequencing and annotation.</title>
        <authorList>
            <consortium name="The Broad Institute Genomics Platform"/>
            <consortium name="The Broad Institute Genome Sequencing Center for Infectious Disease"/>
            <person name="Wu L."/>
            <person name="Ma J."/>
        </authorList>
    </citation>
    <scope>NUCLEOTIDE SEQUENCE [LARGE SCALE GENOMIC DNA]</scope>
    <source>
        <strain evidence="4">JCM 16929</strain>
    </source>
</reference>
<dbReference type="SUPFAM" id="SSF52540">
    <property type="entry name" value="P-loop containing nucleoside triphosphate hydrolases"/>
    <property type="match status" value="1"/>
</dbReference>
<feature type="region of interest" description="Disordered" evidence="1">
    <location>
        <begin position="349"/>
        <end position="378"/>
    </location>
</feature>
<feature type="region of interest" description="Disordered" evidence="1">
    <location>
        <begin position="884"/>
        <end position="918"/>
    </location>
</feature>
<keyword evidence="4" id="KW-1185">Reference proteome</keyword>
<dbReference type="Gene3D" id="3.40.50.300">
    <property type="entry name" value="P-loop containing nucleotide triphosphate hydrolases"/>
    <property type="match status" value="1"/>
</dbReference>
<keyword evidence="2" id="KW-0472">Membrane</keyword>
<evidence type="ECO:0000313" key="4">
    <source>
        <dbReference type="Proteomes" id="UP001501490"/>
    </source>
</evidence>
<feature type="compositionally biased region" description="Basic and acidic residues" evidence="1">
    <location>
        <begin position="904"/>
        <end position="918"/>
    </location>
</feature>
<organism evidence="3 4">
    <name type="scientific">Microlunatus ginsengisoli</name>
    <dbReference type="NCBI Taxonomy" id="363863"/>
    <lineage>
        <taxon>Bacteria</taxon>
        <taxon>Bacillati</taxon>
        <taxon>Actinomycetota</taxon>
        <taxon>Actinomycetes</taxon>
        <taxon>Propionibacteriales</taxon>
        <taxon>Propionibacteriaceae</taxon>
        <taxon>Microlunatus</taxon>
    </lineage>
</organism>
<feature type="transmembrane region" description="Helical" evidence="2">
    <location>
        <begin position="296"/>
        <end position="326"/>
    </location>
</feature>
<comment type="caution">
    <text evidence="3">The sequence shown here is derived from an EMBL/GenBank/DDBJ whole genome shotgun (WGS) entry which is preliminary data.</text>
</comment>
<evidence type="ECO:0000256" key="2">
    <source>
        <dbReference type="SAM" id="Phobius"/>
    </source>
</evidence>
<keyword evidence="2" id="KW-0812">Transmembrane</keyword>
<evidence type="ECO:0000313" key="3">
    <source>
        <dbReference type="EMBL" id="GAA3634794.1"/>
    </source>
</evidence>
<evidence type="ECO:0008006" key="5">
    <source>
        <dbReference type="Google" id="ProtNLM"/>
    </source>
</evidence>
<name>A0ABP7AL30_9ACTN</name>
<keyword evidence="2" id="KW-1133">Transmembrane helix</keyword>
<dbReference type="Proteomes" id="UP001501490">
    <property type="component" value="Unassembled WGS sequence"/>
</dbReference>
<feature type="compositionally biased region" description="Basic and acidic residues" evidence="1">
    <location>
        <begin position="361"/>
        <end position="373"/>
    </location>
</feature>
<dbReference type="EMBL" id="BAABAB010000036">
    <property type="protein sequence ID" value="GAA3634794.1"/>
    <property type="molecule type" value="Genomic_DNA"/>
</dbReference>
<gene>
    <name evidence="3" type="ORF">GCM10022236_41750</name>
</gene>
<protein>
    <recommendedName>
        <fullName evidence="5">AAA-like domain-containing protein</fullName>
    </recommendedName>
</protein>
<feature type="transmembrane region" description="Helical" evidence="2">
    <location>
        <begin position="256"/>
        <end position="276"/>
    </location>
</feature>
<sequence>MGSGVRNVMGSRRRSLRRTWRMQRVEAIDANPRTFEQRAAAFAAAVPDGGAVTLVVSRTASGGVVSQLTGPARLGDTGAVALAQAVGAKAVQLAACQPGASLLRDTRDDDAASGAGLVADRHGLVLPRAHVVGWCERDPDAPPAHAVQAGANPAEVARLLAGSLRPGQWVAVCLRPPRNVERRAWRRWLVHRLGTQNPVHHSAGSRPLAVSLLAGGPDVAAVTALLEQTVASLPGFDLSVRVRAGRLPWVRLTGTVLPALAVGAFAAAAATAGFAGRIRAGLQALLASGRDTGHGVLAGTAGLLGAPTVLTCVPVALALVSAAILIARLRGHGSSWPVLAARALDGVFPDPPRHRGPVRPPHREQPPDADGRGGRNQFDGDYPLHPAAFLVGPAVVAAVVAPQSGALSGSAETRDRGVPPAVLADIGPVIGHAGPGGGHPGPDGPDHALVHLSAADMGFGVAITGGPGFGKTKLLTGLWLASVLDRAQPSGRPGWPGRDNTMVAFDTKGDEVDRMRSWAALAGDRLDVVSVADPAGLAIDMFARHTDPVRAAVGFVDAMVYAFEDGSIMARSQETLTAVFAGALAADAETCARVPELGPVRHPVRLAHVLCGGAGETLAKELFGALRSEAARTADPARLAAVEKLKIIFEPFTSSAFRTATEAARNKLDALAKLGSWWDEDRPRIGWDEIITGHRSVVVDTGAGSCPTAGGGGGLLDERSGHLLAGMLMFGLWTAAKRLCSGWRDRDRWLSVFSDELAVQAASSAEPIAWLRDQGRSYGVRLHLATQRTEQLPAQVRDVFLTFPNLISFRQESVPAARSVAEQLSQGEDTYSADDIRNLAPFTAVCRLDVNRRLLPSFSCSVHHFDADPEETVRLLGYTPQAPRADHARADHAGADHGGAGHAGLDHPGRGRTGDDHRVDVAQHGPAVFEDDGIEL</sequence>
<dbReference type="InterPro" id="IPR027417">
    <property type="entry name" value="P-loop_NTPase"/>
</dbReference>
<feature type="compositionally biased region" description="Basic and acidic residues" evidence="1">
    <location>
        <begin position="884"/>
        <end position="895"/>
    </location>
</feature>
<accession>A0ABP7AL30</accession>
<proteinExistence type="predicted"/>